<dbReference type="GeneID" id="55997729"/>
<dbReference type="Pfam" id="PF00172">
    <property type="entry name" value="Zn_clus"/>
    <property type="match status" value="1"/>
</dbReference>
<dbReference type="GO" id="GO:0008270">
    <property type="term" value="F:zinc ion binding"/>
    <property type="evidence" value="ECO:0007669"/>
    <property type="project" value="InterPro"/>
</dbReference>
<dbReference type="SUPFAM" id="SSF57701">
    <property type="entry name" value="Zn2/Cys6 DNA-binding domain"/>
    <property type="match status" value="1"/>
</dbReference>
<dbReference type="CDD" id="cd00067">
    <property type="entry name" value="GAL4"/>
    <property type="match status" value="1"/>
</dbReference>
<dbReference type="InterPro" id="IPR050987">
    <property type="entry name" value="AtrR-like"/>
</dbReference>
<dbReference type="RefSeq" id="XP_035349254.1">
    <property type="nucleotide sequence ID" value="XM_035493361.1"/>
</dbReference>
<name>A0A7H8R9J0_TALRU</name>
<dbReference type="Proteomes" id="UP000509510">
    <property type="component" value="Chromosome V"/>
</dbReference>
<dbReference type="SMART" id="SM00066">
    <property type="entry name" value="GAL4"/>
    <property type="match status" value="1"/>
</dbReference>
<dbReference type="PANTHER" id="PTHR46910">
    <property type="entry name" value="TRANSCRIPTION FACTOR PDR1"/>
    <property type="match status" value="1"/>
</dbReference>
<evidence type="ECO:0000256" key="1">
    <source>
        <dbReference type="ARBA" id="ARBA00022723"/>
    </source>
</evidence>
<evidence type="ECO:0000259" key="6">
    <source>
        <dbReference type="PROSITE" id="PS50048"/>
    </source>
</evidence>
<dbReference type="InterPro" id="IPR007219">
    <property type="entry name" value="XnlR_reg_dom"/>
</dbReference>
<keyword evidence="1" id="KW-0479">Metal-binding</keyword>
<organism evidence="7 8">
    <name type="scientific">Talaromyces rugulosus</name>
    <name type="common">Penicillium rugulosum</name>
    <dbReference type="NCBI Taxonomy" id="121627"/>
    <lineage>
        <taxon>Eukaryota</taxon>
        <taxon>Fungi</taxon>
        <taxon>Dikarya</taxon>
        <taxon>Ascomycota</taxon>
        <taxon>Pezizomycotina</taxon>
        <taxon>Eurotiomycetes</taxon>
        <taxon>Eurotiomycetidae</taxon>
        <taxon>Eurotiales</taxon>
        <taxon>Trichocomaceae</taxon>
        <taxon>Talaromyces</taxon>
        <taxon>Talaromyces sect. Islandici</taxon>
    </lineage>
</organism>
<dbReference type="PROSITE" id="PS50048">
    <property type="entry name" value="ZN2_CY6_FUNGAL_2"/>
    <property type="match status" value="1"/>
</dbReference>
<dbReference type="Gene3D" id="4.10.240.10">
    <property type="entry name" value="Zn(2)-C6 fungal-type DNA-binding domain"/>
    <property type="match status" value="1"/>
</dbReference>
<dbReference type="OrthoDB" id="189997at2759"/>
<dbReference type="PROSITE" id="PS00463">
    <property type="entry name" value="ZN2_CY6_FUNGAL_1"/>
    <property type="match status" value="1"/>
</dbReference>
<evidence type="ECO:0000256" key="5">
    <source>
        <dbReference type="ARBA" id="ARBA00023242"/>
    </source>
</evidence>
<accession>A0A7H8R9J0</accession>
<evidence type="ECO:0000313" key="7">
    <source>
        <dbReference type="EMBL" id="QKX63080.1"/>
    </source>
</evidence>
<dbReference type="GO" id="GO:0003677">
    <property type="term" value="F:DNA binding"/>
    <property type="evidence" value="ECO:0007669"/>
    <property type="project" value="UniProtKB-KW"/>
</dbReference>
<dbReference type="CDD" id="cd12148">
    <property type="entry name" value="fungal_TF_MHR"/>
    <property type="match status" value="1"/>
</dbReference>
<sequence>MSHSWPRETVPLRLKQKQLACSFCRARKLKCDSLTPACSSCIRLDRADTCSLGTQQHGQDRDYTGYLKRRLRVLQERLTGHLSGEELDEEESADFTKLVDEVDATSLELPSKLRCGLPLSQIIIASTCAVNLSEAEAQETELSLPQEDIGSMLSGYYLEHIHAVTTPFISTQSIRTQFDLVYSSSREVGAYHSDYNTACFNVLMIMAIATASLSQRGYSILNSTARTLFRRAFRLFGNYLVNSETLIETIQGLLFLIQYGMLNPSDVHVSYLINAGVRMCVDLQSHRNVETNDETQQVSRRLRWTIYNFDCSFCIARSVPCALTDAGWKLHVSEEDSLYHAQKCRIIQLQSAIFDQLHTNSEVSLDSVERLATRLATWDQQNIQINSINLIRSLRREFYHATILLYRPCQALKKRSPEHLLHLWNYSLEFAQIQRDCTEEMLDLAASAEWAFTTGIALIYSYQEIVRCKDQQYATNAAAVRLSPLWTGVQNISHVLRSVSQQWADATNILHRFEHVVEESIARVEDLMDGCETIIFPSDVNDIWRHASVTNDLLLDKRTRHMELDKNEELAWCFIHSWSHMGRQQDSNGY</sequence>
<dbReference type="KEGG" id="trg:TRUGW13939_10248"/>
<evidence type="ECO:0000256" key="4">
    <source>
        <dbReference type="ARBA" id="ARBA00023163"/>
    </source>
</evidence>
<dbReference type="InterPro" id="IPR001138">
    <property type="entry name" value="Zn2Cys6_DnaBD"/>
</dbReference>
<dbReference type="PANTHER" id="PTHR46910:SF11">
    <property type="entry name" value="ZN(2)-C6 FUNGAL-TYPE DOMAIN-CONTAINING PROTEIN"/>
    <property type="match status" value="1"/>
</dbReference>
<evidence type="ECO:0000256" key="2">
    <source>
        <dbReference type="ARBA" id="ARBA00023015"/>
    </source>
</evidence>
<feature type="domain" description="Zn(2)-C6 fungal-type" evidence="6">
    <location>
        <begin position="20"/>
        <end position="52"/>
    </location>
</feature>
<protein>
    <recommendedName>
        <fullName evidence="6">Zn(2)-C6 fungal-type domain-containing protein</fullName>
    </recommendedName>
</protein>
<dbReference type="GO" id="GO:0000981">
    <property type="term" value="F:DNA-binding transcription factor activity, RNA polymerase II-specific"/>
    <property type="evidence" value="ECO:0007669"/>
    <property type="project" value="InterPro"/>
</dbReference>
<dbReference type="Pfam" id="PF04082">
    <property type="entry name" value="Fungal_trans"/>
    <property type="match status" value="1"/>
</dbReference>
<dbReference type="AlphaFoldDB" id="A0A7H8R9J0"/>
<dbReference type="InterPro" id="IPR036864">
    <property type="entry name" value="Zn2-C6_fun-type_DNA-bd_sf"/>
</dbReference>
<proteinExistence type="predicted"/>
<dbReference type="GO" id="GO:0006351">
    <property type="term" value="P:DNA-templated transcription"/>
    <property type="evidence" value="ECO:0007669"/>
    <property type="project" value="InterPro"/>
</dbReference>
<evidence type="ECO:0000256" key="3">
    <source>
        <dbReference type="ARBA" id="ARBA00023125"/>
    </source>
</evidence>
<keyword evidence="8" id="KW-1185">Reference proteome</keyword>
<keyword evidence="4" id="KW-0804">Transcription</keyword>
<keyword evidence="3" id="KW-0238">DNA-binding</keyword>
<keyword evidence="5" id="KW-0539">Nucleus</keyword>
<reference evidence="8" key="1">
    <citation type="submission" date="2020-06" db="EMBL/GenBank/DDBJ databases">
        <title>A chromosome-scale genome assembly of Talaromyces rugulosus W13939.</title>
        <authorList>
            <person name="Wang B."/>
            <person name="Guo L."/>
            <person name="Ye K."/>
            <person name="Wang L."/>
        </authorList>
    </citation>
    <scope>NUCLEOTIDE SEQUENCE [LARGE SCALE GENOMIC DNA]</scope>
    <source>
        <strain evidence="8">W13939</strain>
    </source>
</reference>
<gene>
    <name evidence="7" type="ORF">TRUGW13939_10248</name>
</gene>
<keyword evidence="2" id="KW-0805">Transcription regulation</keyword>
<dbReference type="EMBL" id="CP055902">
    <property type="protein sequence ID" value="QKX63080.1"/>
    <property type="molecule type" value="Genomic_DNA"/>
</dbReference>
<evidence type="ECO:0000313" key="8">
    <source>
        <dbReference type="Proteomes" id="UP000509510"/>
    </source>
</evidence>